<dbReference type="Proteomes" id="UP000821866">
    <property type="component" value="Chromosome 7"/>
</dbReference>
<proteinExistence type="predicted"/>
<evidence type="ECO:0000256" key="1">
    <source>
        <dbReference type="SAM" id="MobiDB-lite"/>
    </source>
</evidence>
<organism evidence="2 3">
    <name type="scientific">Rhipicephalus microplus</name>
    <name type="common">Cattle tick</name>
    <name type="synonym">Boophilus microplus</name>
    <dbReference type="NCBI Taxonomy" id="6941"/>
    <lineage>
        <taxon>Eukaryota</taxon>
        <taxon>Metazoa</taxon>
        <taxon>Ecdysozoa</taxon>
        <taxon>Arthropoda</taxon>
        <taxon>Chelicerata</taxon>
        <taxon>Arachnida</taxon>
        <taxon>Acari</taxon>
        <taxon>Parasitiformes</taxon>
        <taxon>Ixodida</taxon>
        <taxon>Ixodoidea</taxon>
        <taxon>Ixodidae</taxon>
        <taxon>Rhipicephalinae</taxon>
        <taxon>Rhipicephalus</taxon>
        <taxon>Boophilus</taxon>
    </lineage>
</organism>
<reference evidence="2" key="1">
    <citation type="journal article" date="2020" name="Cell">
        <title>Large-Scale Comparative Analyses of Tick Genomes Elucidate Their Genetic Diversity and Vector Capacities.</title>
        <authorList>
            <consortium name="Tick Genome and Microbiome Consortium (TIGMIC)"/>
            <person name="Jia N."/>
            <person name="Wang J."/>
            <person name="Shi W."/>
            <person name="Du L."/>
            <person name="Sun Y."/>
            <person name="Zhan W."/>
            <person name="Jiang J.F."/>
            <person name="Wang Q."/>
            <person name="Zhang B."/>
            <person name="Ji P."/>
            <person name="Bell-Sakyi L."/>
            <person name="Cui X.M."/>
            <person name="Yuan T.T."/>
            <person name="Jiang B.G."/>
            <person name="Yang W.F."/>
            <person name="Lam T.T."/>
            <person name="Chang Q.C."/>
            <person name="Ding S.J."/>
            <person name="Wang X.J."/>
            <person name="Zhu J.G."/>
            <person name="Ruan X.D."/>
            <person name="Zhao L."/>
            <person name="Wei J.T."/>
            <person name="Ye R.Z."/>
            <person name="Que T.C."/>
            <person name="Du C.H."/>
            <person name="Zhou Y.H."/>
            <person name="Cheng J.X."/>
            <person name="Dai P.F."/>
            <person name="Guo W.B."/>
            <person name="Han X.H."/>
            <person name="Huang E.J."/>
            <person name="Li L.F."/>
            <person name="Wei W."/>
            <person name="Gao Y.C."/>
            <person name="Liu J.Z."/>
            <person name="Shao H.Z."/>
            <person name="Wang X."/>
            <person name="Wang C.C."/>
            <person name="Yang T.C."/>
            <person name="Huo Q.B."/>
            <person name="Li W."/>
            <person name="Chen H.Y."/>
            <person name="Chen S.E."/>
            <person name="Zhou L.G."/>
            <person name="Ni X.B."/>
            <person name="Tian J.H."/>
            <person name="Sheng Y."/>
            <person name="Liu T."/>
            <person name="Pan Y.S."/>
            <person name="Xia L.Y."/>
            <person name="Li J."/>
            <person name="Zhao F."/>
            <person name="Cao W.C."/>
        </authorList>
    </citation>
    <scope>NUCLEOTIDE SEQUENCE</scope>
    <source>
        <strain evidence="2">Rmic-2018</strain>
    </source>
</reference>
<feature type="region of interest" description="Disordered" evidence="1">
    <location>
        <begin position="1"/>
        <end position="54"/>
    </location>
</feature>
<keyword evidence="3" id="KW-1185">Reference proteome</keyword>
<dbReference type="EMBL" id="JABSTU010000009">
    <property type="protein sequence ID" value="KAH8021734.1"/>
    <property type="molecule type" value="Genomic_DNA"/>
</dbReference>
<feature type="compositionally biased region" description="Polar residues" evidence="1">
    <location>
        <begin position="13"/>
        <end position="33"/>
    </location>
</feature>
<name>A0A9J6DIJ1_RHIMP</name>
<comment type="caution">
    <text evidence="2">The sequence shown here is derived from an EMBL/GenBank/DDBJ whole genome shotgun (WGS) entry which is preliminary data.</text>
</comment>
<gene>
    <name evidence="2" type="ORF">HPB51_016682</name>
</gene>
<evidence type="ECO:0000313" key="2">
    <source>
        <dbReference type="EMBL" id="KAH8021734.1"/>
    </source>
</evidence>
<evidence type="ECO:0000313" key="3">
    <source>
        <dbReference type="Proteomes" id="UP000821866"/>
    </source>
</evidence>
<sequence length="102" mass="11034">MYAARGQPRLRVQGSSAALTVLPTGSTRGTSTAHADGQRESATKDAPVAAALPPQYSLNTGSSGYDLLKKMFKDALASRKYFKRPSAEDESRTLITIQFSRR</sequence>
<accession>A0A9J6DIJ1</accession>
<reference evidence="2" key="2">
    <citation type="submission" date="2021-09" db="EMBL/GenBank/DDBJ databases">
        <authorList>
            <person name="Jia N."/>
            <person name="Wang J."/>
            <person name="Shi W."/>
            <person name="Du L."/>
            <person name="Sun Y."/>
            <person name="Zhan W."/>
            <person name="Jiang J."/>
            <person name="Wang Q."/>
            <person name="Zhang B."/>
            <person name="Ji P."/>
            <person name="Sakyi L.B."/>
            <person name="Cui X."/>
            <person name="Yuan T."/>
            <person name="Jiang B."/>
            <person name="Yang W."/>
            <person name="Lam T.T.-Y."/>
            <person name="Chang Q."/>
            <person name="Ding S."/>
            <person name="Wang X."/>
            <person name="Zhu J."/>
            <person name="Ruan X."/>
            <person name="Zhao L."/>
            <person name="Wei J."/>
            <person name="Que T."/>
            <person name="Du C."/>
            <person name="Cheng J."/>
            <person name="Dai P."/>
            <person name="Han X."/>
            <person name="Huang E."/>
            <person name="Gao Y."/>
            <person name="Liu J."/>
            <person name="Shao H."/>
            <person name="Ye R."/>
            <person name="Li L."/>
            <person name="Wei W."/>
            <person name="Wang X."/>
            <person name="Wang C."/>
            <person name="Huo Q."/>
            <person name="Li W."/>
            <person name="Guo W."/>
            <person name="Chen H."/>
            <person name="Chen S."/>
            <person name="Zhou L."/>
            <person name="Zhou L."/>
            <person name="Ni X."/>
            <person name="Tian J."/>
            <person name="Zhou Y."/>
            <person name="Sheng Y."/>
            <person name="Liu T."/>
            <person name="Pan Y."/>
            <person name="Xia L."/>
            <person name="Li J."/>
            <person name="Zhao F."/>
            <person name="Cao W."/>
        </authorList>
    </citation>
    <scope>NUCLEOTIDE SEQUENCE</scope>
    <source>
        <strain evidence="2">Rmic-2018</strain>
        <tissue evidence="2">Larvae</tissue>
    </source>
</reference>
<protein>
    <submittedName>
        <fullName evidence="2">Uncharacterized protein</fullName>
    </submittedName>
</protein>
<dbReference type="AlphaFoldDB" id="A0A9J6DIJ1"/>